<protein>
    <submittedName>
        <fullName evidence="1">Uncharacterized protein</fullName>
    </submittedName>
</protein>
<comment type="caution">
    <text evidence="1">The sequence shown here is derived from an EMBL/GenBank/DDBJ whole genome shotgun (WGS) entry which is preliminary data.</text>
</comment>
<sequence>MVVLKLSYFLLLLLCGGGVLSTQLCLTGDFDSQLRHLLSVQMGSTEDPEQIISRILNDVRDTLSQRWQGFKLIPFGSLIAGISTKSSDLDISFRLPNLNYSSSSNIFEEAKQLFQQQATLYTDIFVEQTIKYLRCSFKHIPTKRNVDLVFHLSKYSEEGVETSKLFKYLFNLDKRNNSLVRFLTYLFNTHEVASDDRQKLVNYLVYMLLIFYLQQKNMAPPVYVLQKDSEGIFVDNWDVSFNELPYRTKNDENLYQLIGGFFKFYSKFNFDEYIVSPYTGRAIPRSVFIDGYNPHEEFSLDNYFNRTTQFSIGKKLKCADLCILGVFLQDFNEAGLVTQENVIKFKYFLKSVAEIFKDLPNDRVLRAILVVDENKETITKRNNSAVDGMNDENCIEVSNM</sequence>
<gene>
    <name evidence="1" type="ORF">PYW08_004290</name>
</gene>
<evidence type="ECO:0000313" key="1">
    <source>
        <dbReference type="EMBL" id="KAJ8721888.1"/>
    </source>
</evidence>
<reference evidence="1" key="1">
    <citation type="submission" date="2023-03" db="EMBL/GenBank/DDBJ databases">
        <title>Chromosome-level genomes of two armyworms, Mythimna separata and Mythimna loreyi, provide insights into the biosynthesis and reception of sex pheromones.</title>
        <authorList>
            <person name="Zhao H."/>
        </authorList>
    </citation>
    <scope>NUCLEOTIDE SEQUENCE</scope>
    <source>
        <strain evidence="1">BeijingLab</strain>
    </source>
</reference>
<keyword evidence="2" id="KW-1185">Reference proteome</keyword>
<name>A0ACC2QNP7_9NEOP</name>
<evidence type="ECO:0000313" key="2">
    <source>
        <dbReference type="Proteomes" id="UP001231649"/>
    </source>
</evidence>
<accession>A0ACC2QNP7</accession>
<dbReference type="Proteomes" id="UP001231649">
    <property type="component" value="Chromosome 16"/>
</dbReference>
<dbReference type="EMBL" id="CM056792">
    <property type="protein sequence ID" value="KAJ8721888.1"/>
    <property type="molecule type" value="Genomic_DNA"/>
</dbReference>
<proteinExistence type="predicted"/>
<organism evidence="1 2">
    <name type="scientific">Mythimna loreyi</name>
    <dbReference type="NCBI Taxonomy" id="667449"/>
    <lineage>
        <taxon>Eukaryota</taxon>
        <taxon>Metazoa</taxon>
        <taxon>Ecdysozoa</taxon>
        <taxon>Arthropoda</taxon>
        <taxon>Hexapoda</taxon>
        <taxon>Insecta</taxon>
        <taxon>Pterygota</taxon>
        <taxon>Neoptera</taxon>
        <taxon>Endopterygota</taxon>
        <taxon>Lepidoptera</taxon>
        <taxon>Glossata</taxon>
        <taxon>Ditrysia</taxon>
        <taxon>Noctuoidea</taxon>
        <taxon>Noctuidae</taxon>
        <taxon>Noctuinae</taxon>
        <taxon>Hadenini</taxon>
        <taxon>Mythimna</taxon>
    </lineage>
</organism>